<proteinExistence type="predicted"/>
<dbReference type="STRING" id="646529.Desaci_3572"/>
<name>I4D9H9_DESAJ</name>
<dbReference type="eggNOG" id="COG1456">
    <property type="taxonomic scope" value="Bacteria"/>
</dbReference>
<dbReference type="HOGENOM" id="CLU_106581_0_1_9"/>
<dbReference type="KEGG" id="dai:Desaci_3572"/>
<accession>I4D9H9</accession>
<dbReference type="AlphaFoldDB" id="I4D9H9"/>
<organism evidence="2 3">
    <name type="scientific">Desulfosporosinus acidiphilus (strain DSM 22704 / JCM 16185 / SJ4)</name>
    <dbReference type="NCBI Taxonomy" id="646529"/>
    <lineage>
        <taxon>Bacteria</taxon>
        <taxon>Bacillati</taxon>
        <taxon>Bacillota</taxon>
        <taxon>Clostridia</taxon>
        <taxon>Eubacteriales</taxon>
        <taxon>Desulfitobacteriaceae</taxon>
        <taxon>Desulfosporosinus</taxon>
    </lineage>
</organism>
<evidence type="ECO:0000313" key="2">
    <source>
        <dbReference type="EMBL" id="AFM42453.1"/>
    </source>
</evidence>
<keyword evidence="3" id="KW-1185">Reference proteome</keyword>
<dbReference type="Pfam" id="PF12654">
    <property type="entry name" value="DUF3786"/>
    <property type="match status" value="1"/>
</dbReference>
<feature type="domain" description="DUF3786" evidence="1">
    <location>
        <begin position="20"/>
        <end position="193"/>
    </location>
</feature>
<dbReference type="EMBL" id="CP003639">
    <property type="protein sequence ID" value="AFM42453.1"/>
    <property type="molecule type" value="Genomic_DNA"/>
</dbReference>
<reference evidence="2 3" key="1">
    <citation type="journal article" date="2012" name="J. Bacteriol.">
        <title>Complete genome sequences of Desulfosporosinus orientis DSM765T, Desulfosporosinus youngiae DSM17734T, Desulfosporosinus meridiei DSM13257T, and Desulfosporosinus acidiphilus DSM22704T.</title>
        <authorList>
            <person name="Pester M."/>
            <person name="Brambilla E."/>
            <person name="Alazard D."/>
            <person name="Rattei T."/>
            <person name="Weinmaier T."/>
            <person name="Han J."/>
            <person name="Lucas S."/>
            <person name="Lapidus A."/>
            <person name="Cheng J.F."/>
            <person name="Goodwin L."/>
            <person name="Pitluck S."/>
            <person name="Peters L."/>
            <person name="Ovchinnikova G."/>
            <person name="Teshima H."/>
            <person name="Detter J.C."/>
            <person name="Han C.S."/>
            <person name="Tapia R."/>
            <person name="Land M.L."/>
            <person name="Hauser L."/>
            <person name="Kyrpides N.C."/>
            <person name="Ivanova N.N."/>
            <person name="Pagani I."/>
            <person name="Huntmann M."/>
            <person name="Wei C.L."/>
            <person name="Davenport K.W."/>
            <person name="Daligault H."/>
            <person name="Chain P.S."/>
            <person name="Chen A."/>
            <person name="Mavromatis K."/>
            <person name="Markowitz V."/>
            <person name="Szeto E."/>
            <person name="Mikhailova N."/>
            <person name="Pati A."/>
            <person name="Wagner M."/>
            <person name="Woyke T."/>
            <person name="Ollivier B."/>
            <person name="Klenk H.P."/>
            <person name="Spring S."/>
            <person name="Loy A."/>
        </authorList>
    </citation>
    <scope>NUCLEOTIDE SEQUENCE [LARGE SCALE GENOMIC DNA]</scope>
    <source>
        <strain evidence="3">DSM 22704 / JCM 16185 / SJ4</strain>
    </source>
</reference>
<dbReference type="InterPro" id="IPR024264">
    <property type="entry name" value="DUF3786"/>
</dbReference>
<gene>
    <name evidence="2" type="ordered locus">Desaci_3572</name>
</gene>
<dbReference type="OrthoDB" id="159408at2"/>
<sequence>MVNYSAAQQLALEKFRASSIEEIAHYSGYPRGDNTLFIPFLGEQYTLDYPSAIFKSVDSSSRKELPVPTQILILHYLTNISEDKETGSLISFKELPGGNIYIQPFTHRAIDPLVRSFGVNPDKLQEVVSHLGGNTNGHGDVGMTLRVFPRVPVALILWREDDEFPASGTILFDSSAPSILPTEDYAVLASTVVWRLKEISASL</sequence>
<protein>
    <recommendedName>
        <fullName evidence="1">DUF3786 domain-containing protein</fullName>
    </recommendedName>
</protein>
<dbReference type="Proteomes" id="UP000002892">
    <property type="component" value="Chromosome"/>
</dbReference>
<dbReference type="RefSeq" id="WP_014828441.1">
    <property type="nucleotide sequence ID" value="NC_018068.1"/>
</dbReference>
<evidence type="ECO:0000259" key="1">
    <source>
        <dbReference type="Pfam" id="PF12654"/>
    </source>
</evidence>
<evidence type="ECO:0000313" key="3">
    <source>
        <dbReference type="Proteomes" id="UP000002892"/>
    </source>
</evidence>